<keyword evidence="3" id="KW-1185">Reference proteome</keyword>
<dbReference type="Proteomes" id="UP001642484">
    <property type="component" value="Unassembled WGS sequence"/>
</dbReference>
<gene>
    <name evidence="1" type="ORF">CCMP2556_LOCUS53571</name>
    <name evidence="2" type="ORF">CCMP2556_LOCUS53884</name>
</gene>
<evidence type="ECO:0000313" key="2">
    <source>
        <dbReference type="EMBL" id="CAK9116255.1"/>
    </source>
</evidence>
<dbReference type="EMBL" id="CAXAMN010028250">
    <property type="protein sequence ID" value="CAK9115832.1"/>
    <property type="molecule type" value="Genomic_DNA"/>
</dbReference>
<dbReference type="EMBL" id="CAXAMN010028361">
    <property type="protein sequence ID" value="CAK9116255.1"/>
    <property type="molecule type" value="Genomic_DNA"/>
</dbReference>
<proteinExistence type="predicted"/>
<sequence length="101" mass="11207">MPLKKAAKKPWQVIAVKMKRFAKRPEQWKLVGGCRSRSLDLLRGPGTSCCTAFVFENMLPLFADCRAQSSSHLADIKMAGVVPAGVKNQFVAWKSATTWIL</sequence>
<evidence type="ECO:0000313" key="1">
    <source>
        <dbReference type="EMBL" id="CAK9115832.1"/>
    </source>
</evidence>
<comment type="caution">
    <text evidence="1">The sequence shown here is derived from an EMBL/GenBank/DDBJ whole genome shotgun (WGS) entry which is preliminary data.</text>
</comment>
<protein>
    <submittedName>
        <fullName evidence="1">Uncharacterized protein</fullName>
    </submittedName>
</protein>
<evidence type="ECO:0000313" key="3">
    <source>
        <dbReference type="Proteomes" id="UP001642484"/>
    </source>
</evidence>
<accession>A0ABP0STV1</accession>
<reference evidence="1 3" key="1">
    <citation type="submission" date="2024-02" db="EMBL/GenBank/DDBJ databases">
        <authorList>
            <person name="Chen Y."/>
            <person name="Shah S."/>
            <person name="Dougan E. K."/>
            <person name="Thang M."/>
            <person name="Chan C."/>
        </authorList>
    </citation>
    <scope>NUCLEOTIDE SEQUENCE [LARGE SCALE GENOMIC DNA]</scope>
</reference>
<name>A0ABP0STV1_9DINO</name>
<organism evidence="1 3">
    <name type="scientific">Durusdinium trenchii</name>
    <dbReference type="NCBI Taxonomy" id="1381693"/>
    <lineage>
        <taxon>Eukaryota</taxon>
        <taxon>Sar</taxon>
        <taxon>Alveolata</taxon>
        <taxon>Dinophyceae</taxon>
        <taxon>Suessiales</taxon>
        <taxon>Symbiodiniaceae</taxon>
        <taxon>Durusdinium</taxon>
    </lineage>
</organism>